<evidence type="ECO:0000256" key="1">
    <source>
        <dbReference type="SAM" id="Phobius"/>
    </source>
</evidence>
<dbReference type="Proteomes" id="UP000076079">
    <property type="component" value="Chromosome"/>
</dbReference>
<evidence type="ECO:0000313" key="3">
    <source>
        <dbReference type="Proteomes" id="UP000076079"/>
    </source>
</evidence>
<reference evidence="2 3" key="1">
    <citation type="journal article" date="2016" name="Genome Announc.">
        <title>First Complete Genome Sequence of a Subdivision 6 Acidobacterium Strain.</title>
        <authorList>
            <person name="Huang S."/>
            <person name="Vieira S."/>
            <person name="Bunk B."/>
            <person name="Riedel T."/>
            <person name="Sproer C."/>
            <person name="Overmann J."/>
        </authorList>
    </citation>
    <scope>NUCLEOTIDE SEQUENCE [LARGE SCALE GENOMIC DNA]</scope>
    <source>
        <strain evidence="3">DSM 100886 HEG_-6_39</strain>
    </source>
</reference>
<dbReference type="AlphaFoldDB" id="A0A143PHK6"/>
<keyword evidence="1" id="KW-0812">Transmembrane</keyword>
<feature type="transmembrane region" description="Helical" evidence="1">
    <location>
        <begin position="45"/>
        <end position="63"/>
    </location>
</feature>
<name>A0A143PHK6_LUTPR</name>
<protein>
    <submittedName>
        <fullName evidence="2">Uncharacterized protein</fullName>
    </submittedName>
</protein>
<gene>
    <name evidence="2" type="ORF">LuPra_00941</name>
</gene>
<dbReference type="STRING" id="1855912.LuPra_00941"/>
<dbReference type="EMBL" id="CP015136">
    <property type="protein sequence ID" value="AMY07760.1"/>
    <property type="molecule type" value="Genomic_DNA"/>
</dbReference>
<proteinExistence type="predicted"/>
<keyword evidence="3" id="KW-1185">Reference proteome</keyword>
<evidence type="ECO:0000313" key="2">
    <source>
        <dbReference type="EMBL" id="AMY07760.1"/>
    </source>
</evidence>
<keyword evidence="1" id="KW-1133">Transmembrane helix</keyword>
<dbReference type="KEGG" id="abac:LuPra_00941"/>
<reference evidence="3" key="2">
    <citation type="submission" date="2016-04" db="EMBL/GenBank/DDBJ databases">
        <title>First Complete Genome Sequence of a Subdivision 6 Acidobacterium.</title>
        <authorList>
            <person name="Huang S."/>
            <person name="Vieira S."/>
            <person name="Bunk B."/>
            <person name="Riedel T."/>
            <person name="Sproeer C."/>
            <person name="Overmann J."/>
        </authorList>
    </citation>
    <scope>NUCLEOTIDE SEQUENCE [LARGE SCALE GENOMIC DNA]</scope>
    <source>
        <strain evidence="3">DSM 100886 HEG_-6_39</strain>
    </source>
</reference>
<keyword evidence="1" id="KW-0472">Membrane</keyword>
<sequence length="66" mass="7143">MGTRAPRDTNRPVGRAARGIAVNDLWRCLDPNGMSTVTGTRTERLLALGASMLMLLFNGAWASRTP</sequence>
<organism evidence="2 3">
    <name type="scientific">Luteitalea pratensis</name>
    <dbReference type="NCBI Taxonomy" id="1855912"/>
    <lineage>
        <taxon>Bacteria</taxon>
        <taxon>Pseudomonadati</taxon>
        <taxon>Acidobacteriota</taxon>
        <taxon>Vicinamibacteria</taxon>
        <taxon>Vicinamibacterales</taxon>
        <taxon>Vicinamibacteraceae</taxon>
        <taxon>Luteitalea</taxon>
    </lineage>
</organism>
<accession>A0A143PHK6</accession>